<dbReference type="EMBL" id="QYYH01000092">
    <property type="protein sequence ID" value="RJY10929.1"/>
    <property type="molecule type" value="Genomic_DNA"/>
</dbReference>
<comment type="caution">
    <text evidence="1">The sequence shown here is derived from an EMBL/GenBank/DDBJ whole genome shotgun (WGS) entry which is preliminary data.</text>
</comment>
<name>A0A3A6TSD6_9GAMM</name>
<organism evidence="1 2">
    <name type="scientific">Parashewanella spongiae</name>
    <dbReference type="NCBI Taxonomy" id="342950"/>
    <lineage>
        <taxon>Bacteria</taxon>
        <taxon>Pseudomonadati</taxon>
        <taxon>Pseudomonadota</taxon>
        <taxon>Gammaproteobacteria</taxon>
        <taxon>Alteromonadales</taxon>
        <taxon>Shewanellaceae</taxon>
        <taxon>Parashewanella</taxon>
    </lineage>
</organism>
<reference evidence="1 2" key="1">
    <citation type="submission" date="2018-09" db="EMBL/GenBank/DDBJ databases">
        <title>Phylogeny of the Shewanellaceae, and recommendation for two new genera, Pseudoshewanella and Parashewanella.</title>
        <authorList>
            <person name="Wang G."/>
        </authorList>
    </citation>
    <scope>NUCLEOTIDE SEQUENCE [LARGE SCALE GENOMIC DNA]</scope>
    <source>
        <strain evidence="1 2">KCTC 22492</strain>
    </source>
</reference>
<evidence type="ECO:0000313" key="2">
    <source>
        <dbReference type="Proteomes" id="UP000273022"/>
    </source>
</evidence>
<keyword evidence="2" id="KW-1185">Reference proteome</keyword>
<proteinExistence type="predicted"/>
<dbReference type="Proteomes" id="UP000273022">
    <property type="component" value="Unassembled WGS sequence"/>
</dbReference>
<protein>
    <submittedName>
        <fullName evidence="1">Uncharacterized protein</fullName>
    </submittedName>
</protein>
<accession>A0A3A6TSD6</accession>
<evidence type="ECO:0000313" key="1">
    <source>
        <dbReference type="EMBL" id="RJY10929.1"/>
    </source>
</evidence>
<sequence>MLLRQKLKHTNSQTNIDMKSLSLPSLTSNFLQRSGIQIDNSLSTSWKQLGFVSMLTSCGFSKRSGIEATEVIYLLTHVTHRLKISGIIKL</sequence>
<dbReference type="AlphaFoldDB" id="A0A3A6TSD6"/>
<gene>
    <name evidence="1" type="ORF">D5R81_13760</name>
</gene>